<comment type="subunit">
    <text evidence="17">Heterotrimer. Interacts with PAX1 and ARHGEF6 (or ARHGEF7).</text>
</comment>
<evidence type="ECO:0000256" key="5">
    <source>
        <dbReference type="ARBA" id="ARBA00013081"/>
    </source>
</evidence>
<evidence type="ECO:0000256" key="20">
    <source>
        <dbReference type="ARBA" id="ARBA00075701"/>
    </source>
</evidence>
<evidence type="ECO:0000256" key="19">
    <source>
        <dbReference type="ARBA" id="ARBA00075580"/>
    </source>
</evidence>
<dbReference type="CDD" id="cd00143">
    <property type="entry name" value="PP2Cc"/>
    <property type="match status" value="1"/>
</dbReference>
<evidence type="ECO:0000256" key="10">
    <source>
        <dbReference type="ARBA" id="ARBA00022801"/>
    </source>
</evidence>
<dbReference type="Gene3D" id="3.60.40.10">
    <property type="entry name" value="PPM-type phosphatase domain"/>
    <property type="match status" value="1"/>
</dbReference>
<evidence type="ECO:0000256" key="8">
    <source>
        <dbReference type="ARBA" id="ARBA00022723"/>
    </source>
</evidence>
<dbReference type="PANTHER" id="PTHR13832">
    <property type="entry name" value="PROTEIN PHOSPHATASE 2C"/>
    <property type="match status" value="1"/>
</dbReference>
<evidence type="ECO:0000256" key="18">
    <source>
        <dbReference type="ARBA" id="ARBA00070214"/>
    </source>
</evidence>
<dbReference type="SMART" id="SM00332">
    <property type="entry name" value="PP2Cc"/>
    <property type="match status" value="1"/>
</dbReference>
<comment type="cofactor">
    <cofactor evidence="2">
        <name>Mg(2+)</name>
        <dbReference type="ChEBI" id="CHEBI:18420"/>
    </cofactor>
</comment>
<evidence type="ECO:0000256" key="7">
    <source>
        <dbReference type="ARBA" id="ARBA00022553"/>
    </source>
</evidence>
<keyword evidence="7" id="KW-0597">Phosphoprotein</keyword>
<dbReference type="Pfam" id="PF00481">
    <property type="entry name" value="PP2C"/>
    <property type="match status" value="1"/>
</dbReference>
<keyword evidence="27" id="KW-1185">Reference proteome</keyword>
<dbReference type="GO" id="GO:0046872">
    <property type="term" value="F:metal ion binding"/>
    <property type="evidence" value="ECO:0007669"/>
    <property type="project" value="UniProtKB-KW"/>
</dbReference>
<keyword evidence="10 23" id="KW-0378">Hydrolase</keyword>
<dbReference type="PROSITE" id="PS51746">
    <property type="entry name" value="PPM_2"/>
    <property type="match status" value="1"/>
</dbReference>
<feature type="domain" description="PPM-type phosphatase" evidence="25">
    <location>
        <begin position="149"/>
        <end position="406"/>
    </location>
</feature>
<accession>A0A210Q0G7</accession>
<evidence type="ECO:0000259" key="25">
    <source>
        <dbReference type="PROSITE" id="PS51746"/>
    </source>
</evidence>
<evidence type="ECO:0000256" key="14">
    <source>
        <dbReference type="ARBA" id="ARBA00023242"/>
    </source>
</evidence>
<evidence type="ECO:0000256" key="23">
    <source>
        <dbReference type="RuleBase" id="RU003465"/>
    </source>
</evidence>
<gene>
    <name evidence="26" type="ORF">KP79_PYT16415</name>
</gene>
<evidence type="ECO:0000256" key="21">
    <source>
        <dbReference type="ARBA" id="ARBA00078590"/>
    </source>
</evidence>
<keyword evidence="9" id="KW-0677">Repeat</keyword>
<dbReference type="Proteomes" id="UP000242188">
    <property type="component" value="Unassembled WGS sequence"/>
</dbReference>
<dbReference type="PROSITE" id="PS01032">
    <property type="entry name" value="PPM_1"/>
    <property type="match status" value="1"/>
</dbReference>
<comment type="subcellular location">
    <subcellularLocation>
        <location evidence="4">Cytoplasm</location>
    </subcellularLocation>
    <subcellularLocation>
        <location evidence="3">Nucleus</location>
    </subcellularLocation>
</comment>
<dbReference type="OrthoDB" id="10264738at2759"/>
<keyword evidence="12 23" id="KW-0904">Protein phosphatase</keyword>
<feature type="compositionally biased region" description="Basic residues" evidence="24">
    <location>
        <begin position="620"/>
        <end position="630"/>
    </location>
</feature>
<evidence type="ECO:0000256" key="2">
    <source>
        <dbReference type="ARBA" id="ARBA00001946"/>
    </source>
</evidence>
<dbReference type="EMBL" id="NEDP02005302">
    <property type="protein sequence ID" value="OWF42240.1"/>
    <property type="molecule type" value="Genomic_DNA"/>
</dbReference>
<dbReference type="AlphaFoldDB" id="A0A210Q0G7"/>
<dbReference type="InterPro" id="IPR001932">
    <property type="entry name" value="PPM-type_phosphatase-like_dom"/>
</dbReference>
<feature type="compositionally biased region" description="Basic and acidic residues" evidence="24">
    <location>
        <begin position="474"/>
        <end position="483"/>
    </location>
</feature>
<comment type="catalytic activity">
    <reaction evidence="16">
        <text>O-phospho-L-threonyl-[protein] + H2O = L-threonyl-[protein] + phosphate</text>
        <dbReference type="Rhea" id="RHEA:47004"/>
        <dbReference type="Rhea" id="RHEA-COMP:11060"/>
        <dbReference type="Rhea" id="RHEA-COMP:11605"/>
        <dbReference type="ChEBI" id="CHEBI:15377"/>
        <dbReference type="ChEBI" id="CHEBI:30013"/>
        <dbReference type="ChEBI" id="CHEBI:43474"/>
        <dbReference type="ChEBI" id="CHEBI:61977"/>
        <dbReference type="EC" id="3.1.3.16"/>
    </reaction>
</comment>
<proteinExistence type="inferred from homology"/>
<comment type="cofactor">
    <cofactor evidence="1">
        <name>Mn(2+)</name>
        <dbReference type="ChEBI" id="CHEBI:29035"/>
    </cofactor>
</comment>
<keyword evidence="6" id="KW-0963">Cytoplasm</keyword>
<evidence type="ECO:0000256" key="1">
    <source>
        <dbReference type="ARBA" id="ARBA00001936"/>
    </source>
</evidence>
<evidence type="ECO:0000256" key="3">
    <source>
        <dbReference type="ARBA" id="ARBA00004123"/>
    </source>
</evidence>
<comment type="similarity">
    <text evidence="23">Belongs to the PP2C family.</text>
</comment>
<keyword evidence="13" id="KW-0464">Manganese</keyword>
<feature type="region of interest" description="Disordered" evidence="24">
    <location>
        <begin position="84"/>
        <end position="107"/>
    </location>
</feature>
<evidence type="ECO:0000256" key="13">
    <source>
        <dbReference type="ARBA" id="ARBA00023211"/>
    </source>
</evidence>
<evidence type="ECO:0000256" key="4">
    <source>
        <dbReference type="ARBA" id="ARBA00004496"/>
    </source>
</evidence>
<dbReference type="EC" id="3.1.3.16" evidence="5"/>
<keyword evidence="11" id="KW-0460">Magnesium</keyword>
<protein>
    <recommendedName>
        <fullName evidence="18">Protein phosphatase 1E</fullName>
        <ecNumber evidence="5">3.1.3.16</ecNumber>
    </recommendedName>
    <alternativeName>
        <fullName evidence="21">Ca(2+)/calmodulin-dependent protein kinase phosphatase N</fullName>
    </alternativeName>
    <alternativeName>
        <fullName evidence="19">CaMKP-nucleus</fullName>
    </alternativeName>
    <alternativeName>
        <fullName evidence="20">Partner of PIX 1</fullName>
    </alternativeName>
    <alternativeName>
        <fullName evidence="22">Partner of PIX-alpha</fullName>
    </alternativeName>
</protein>
<evidence type="ECO:0000256" key="24">
    <source>
        <dbReference type="SAM" id="MobiDB-lite"/>
    </source>
</evidence>
<keyword evidence="14" id="KW-0539">Nucleus</keyword>
<comment type="catalytic activity">
    <reaction evidence="15">
        <text>O-phospho-L-seryl-[protein] + H2O = L-seryl-[protein] + phosphate</text>
        <dbReference type="Rhea" id="RHEA:20629"/>
        <dbReference type="Rhea" id="RHEA-COMP:9863"/>
        <dbReference type="Rhea" id="RHEA-COMP:11604"/>
        <dbReference type="ChEBI" id="CHEBI:15377"/>
        <dbReference type="ChEBI" id="CHEBI:29999"/>
        <dbReference type="ChEBI" id="CHEBI:43474"/>
        <dbReference type="ChEBI" id="CHEBI:83421"/>
        <dbReference type="EC" id="3.1.3.16"/>
    </reaction>
</comment>
<evidence type="ECO:0000256" key="16">
    <source>
        <dbReference type="ARBA" id="ARBA00048336"/>
    </source>
</evidence>
<dbReference type="GO" id="GO:0005634">
    <property type="term" value="C:nucleus"/>
    <property type="evidence" value="ECO:0007669"/>
    <property type="project" value="UniProtKB-SubCell"/>
</dbReference>
<evidence type="ECO:0000256" key="6">
    <source>
        <dbReference type="ARBA" id="ARBA00022490"/>
    </source>
</evidence>
<name>A0A210Q0G7_MIZYE</name>
<feature type="compositionally biased region" description="Polar residues" evidence="24">
    <location>
        <begin position="91"/>
        <end position="104"/>
    </location>
</feature>
<evidence type="ECO:0000256" key="15">
    <source>
        <dbReference type="ARBA" id="ARBA00047761"/>
    </source>
</evidence>
<dbReference type="SUPFAM" id="SSF81606">
    <property type="entry name" value="PP2C-like"/>
    <property type="match status" value="1"/>
</dbReference>
<feature type="compositionally biased region" description="Polar residues" evidence="24">
    <location>
        <begin position="439"/>
        <end position="473"/>
    </location>
</feature>
<dbReference type="STRING" id="6573.A0A210Q0G7"/>
<evidence type="ECO:0000313" key="27">
    <source>
        <dbReference type="Proteomes" id="UP000242188"/>
    </source>
</evidence>
<feature type="region of interest" description="Disordered" evidence="24">
    <location>
        <begin position="620"/>
        <end position="645"/>
    </location>
</feature>
<dbReference type="FunFam" id="3.60.40.10:FF:000021">
    <property type="entry name" value="Protein phosphatase, Mg2+/Mn2+-dependent, 1E"/>
    <property type="match status" value="1"/>
</dbReference>
<reference evidence="26 27" key="1">
    <citation type="journal article" date="2017" name="Nat. Ecol. Evol.">
        <title>Scallop genome provides insights into evolution of bilaterian karyotype and development.</title>
        <authorList>
            <person name="Wang S."/>
            <person name="Zhang J."/>
            <person name="Jiao W."/>
            <person name="Li J."/>
            <person name="Xun X."/>
            <person name="Sun Y."/>
            <person name="Guo X."/>
            <person name="Huan P."/>
            <person name="Dong B."/>
            <person name="Zhang L."/>
            <person name="Hu X."/>
            <person name="Sun X."/>
            <person name="Wang J."/>
            <person name="Zhao C."/>
            <person name="Wang Y."/>
            <person name="Wang D."/>
            <person name="Huang X."/>
            <person name="Wang R."/>
            <person name="Lv J."/>
            <person name="Li Y."/>
            <person name="Zhang Z."/>
            <person name="Liu B."/>
            <person name="Lu W."/>
            <person name="Hui Y."/>
            <person name="Liang J."/>
            <person name="Zhou Z."/>
            <person name="Hou R."/>
            <person name="Li X."/>
            <person name="Liu Y."/>
            <person name="Li H."/>
            <person name="Ning X."/>
            <person name="Lin Y."/>
            <person name="Zhao L."/>
            <person name="Xing Q."/>
            <person name="Dou J."/>
            <person name="Li Y."/>
            <person name="Mao J."/>
            <person name="Guo H."/>
            <person name="Dou H."/>
            <person name="Li T."/>
            <person name="Mu C."/>
            <person name="Jiang W."/>
            <person name="Fu Q."/>
            <person name="Fu X."/>
            <person name="Miao Y."/>
            <person name="Liu J."/>
            <person name="Yu Q."/>
            <person name="Li R."/>
            <person name="Liao H."/>
            <person name="Li X."/>
            <person name="Kong Y."/>
            <person name="Jiang Z."/>
            <person name="Chourrout D."/>
            <person name="Li R."/>
            <person name="Bao Z."/>
        </authorList>
    </citation>
    <scope>NUCLEOTIDE SEQUENCE [LARGE SCALE GENOMIC DNA]</scope>
    <source>
        <strain evidence="26 27">PY_sf001</strain>
    </source>
</reference>
<dbReference type="GO" id="GO:0005737">
    <property type="term" value="C:cytoplasm"/>
    <property type="evidence" value="ECO:0007669"/>
    <property type="project" value="UniProtKB-SubCell"/>
</dbReference>
<sequence length="821" mass="92229">MERGNDLASFQRFLDKFCQTIADEGESEDLPIRLSNHRLLTDEIEGECLEWSVRYLEPRKCPPTLAAALGRAVVEEILKSDLTDYEEDVPSSGQGEENNGQTTEIIKKDPPTVLEAQILCTHTIEVLHDICKKWRENLPHLSPPPKVSKSYLHEIKNTRRKMEDRHVILPDLNSLFNLKDQPPQSYYAVFDGHAGVEAATYAATHLHCHLVRCEEFQKNPAGALKCAYKGTDEKYLLKAEREKLKSGSTGVSILIRENKLHLAWLGDSQAMLVKNGEAVVLMDPHKPEREDERRRIEAAGGCVLFMGTWRVNGNLAVSRAIGDAAHKKFIISDADTTSVSLDGTEDYIVLACDGLWDVLTPNGVPKLVYDFLQDSKGDKSCVAQKLVNWAKENGSTDNITVIVVFLRDDIAEPHVTQMFKFGQSESQGNDDFVQEDSTKGGNSQDQNKNNTNHNDMSGGTSNGNTDGIDSSQHGNDHSTDPLDHDEFSIQKVLNETTDSINNHFPLPKDHILRKDPVFIVDHPKTVATPKPNDIRSASMPERTLDKNSSYFQHIPKVDHAAVQLQHLPHWEVREPLSHREPLSKEGVEHRQYRHLPVSHREPLTHHQDLEPLRDLRLKVKKKAKKPKKEHSNRDSTLNALKKVSKRHNHSDPVIWAFTGKSRAPLPNYKLNLTKSTQFSSPKRVALATVYPNSLSQDSPLLPPDHPANSVSDFLVDKMLRSKPHTLDTIRNRENIPNPVFDLPLSTFTNSASQTSTTSMAQHPMSMLVGKTNNVTGEDAIKARNFHTSWRPRKTSKLHSSVSWEVPPTPLSNVKILPSLDD</sequence>
<organism evidence="26 27">
    <name type="scientific">Mizuhopecten yessoensis</name>
    <name type="common">Japanese scallop</name>
    <name type="synonym">Patinopecten yessoensis</name>
    <dbReference type="NCBI Taxonomy" id="6573"/>
    <lineage>
        <taxon>Eukaryota</taxon>
        <taxon>Metazoa</taxon>
        <taxon>Spiralia</taxon>
        <taxon>Lophotrochozoa</taxon>
        <taxon>Mollusca</taxon>
        <taxon>Bivalvia</taxon>
        <taxon>Autobranchia</taxon>
        <taxon>Pteriomorphia</taxon>
        <taxon>Pectinida</taxon>
        <taxon>Pectinoidea</taxon>
        <taxon>Pectinidae</taxon>
        <taxon>Mizuhopecten</taxon>
    </lineage>
</organism>
<keyword evidence="8" id="KW-0479">Metal-binding</keyword>
<evidence type="ECO:0000256" key="12">
    <source>
        <dbReference type="ARBA" id="ARBA00022912"/>
    </source>
</evidence>
<feature type="region of interest" description="Disordered" evidence="24">
    <location>
        <begin position="421"/>
        <end position="483"/>
    </location>
</feature>
<dbReference type="InterPro" id="IPR000222">
    <property type="entry name" value="PP2C_BS"/>
</dbReference>
<dbReference type="GO" id="GO:0004722">
    <property type="term" value="F:protein serine/threonine phosphatase activity"/>
    <property type="evidence" value="ECO:0007669"/>
    <property type="project" value="UniProtKB-EC"/>
</dbReference>
<evidence type="ECO:0000256" key="9">
    <source>
        <dbReference type="ARBA" id="ARBA00022737"/>
    </source>
</evidence>
<dbReference type="InterPro" id="IPR036457">
    <property type="entry name" value="PPM-type-like_dom_sf"/>
</dbReference>
<dbReference type="InterPro" id="IPR015655">
    <property type="entry name" value="PP2C"/>
</dbReference>
<dbReference type="PANTHER" id="PTHR13832:SF818">
    <property type="entry name" value="SD03870P"/>
    <property type="match status" value="1"/>
</dbReference>
<evidence type="ECO:0000256" key="22">
    <source>
        <dbReference type="ARBA" id="ARBA00079435"/>
    </source>
</evidence>
<evidence type="ECO:0000256" key="11">
    <source>
        <dbReference type="ARBA" id="ARBA00022842"/>
    </source>
</evidence>
<comment type="caution">
    <text evidence="26">The sequence shown here is derived from an EMBL/GenBank/DDBJ whole genome shotgun (WGS) entry which is preliminary data.</text>
</comment>
<evidence type="ECO:0000256" key="17">
    <source>
        <dbReference type="ARBA" id="ARBA00063519"/>
    </source>
</evidence>
<evidence type="ECO:0000313" key="26">
    <source>
        <dbReference type="EMBL" id="OWF42240.1"/>
    </source>
</evidence>